<dbReference type="HOGENOM" id="CLU_1977670_0_0_9"/>
<dbReference type="Proteomes" id="UP000054164">
    <property type="component" value="Unassembled WGS sequence"/>
</dbReference>
<reference evidence="1" key="1">
    <citation type="submission" date="2013-10" db="EMBL/GenBank/DDBJ databases">
        <title>Draft genome sequence of Clostridium botulinum type B strain Osaka05.</title>
        <authorList>
            <person name="Sakaguchi Y."/>
            <person name="Hosomi K."/>
            <person name="Uchiyama J."/>
            <person name="Ogura Y."/>
            <person name="Sakaguchi M."/>
            <person name="Kohda T."/>
            <person name="Mukamoto M."/>
            <person name="Misawa N."/>
            <person name="Matsuzaki S."/>
            <person name="Hayashi T."/>
            <person name="Kozaki S."/>
        </authorList>
    </citation>
    <scope>NUCLEOTIDE SEQUENCE</scope>
    <source>
        <strain evidence="1">Osaka05</strain>
    </source>
</reference>
<dbReference type="AlphaFoldDB" id="A0A060N991"/>
<evidence type="ECO:0000313" key="1">
    <source>
        <dbReference type="EMBL" id="BAO05243.1"/>
    </source>
</evidence>
<dbReference type="EMBL" id="BA000059">
    <property type="protein sequence ID" value="BAO05243.1"/>
    <property type="molecule type" value="Genomic_DNA"/>
</dbReference>
<name>A0A060N991_CLOBO</name>
<proteinExistence type="predicted"/>
<organism evidence="1">
    <name type="scientific">Clostridium botulinum B str. Osaka05</name>
    <dbReference type="NCBI Taxonomy" id="1407017"/>
    <lineage>
        <taxon>Bacteria</taxon>
        <taxon>Bacillati</taxon>
        <taxon>Bacillota</taxon>
        <taxon>Clostridia</taxon>
        <taxon>Eubacteriales</taxon>
        <taxon>Clostridiaceae</taxon>
        <taxon>Clostridium</taxon>
    </lineage>
</organism>
<dbReference type="RefSeq" id="WP_030032451.1">
    <property type="nucleotide sequence ID" value="NZ_BA000059.1"/>
</dbReference>
<protein>
    <submittedName>
        <fullName evidence="1">Uncharacterized protein</fullName>
    </submittedName>
</protein>
<accession>A0A060N991</accession>
<gene>
    <name evidence="1" type="ORF">CBO05P2_218</name>
</gene>
<sequence>MGKFVITIIIIAMTFMQFCFSLNYPDSEKKLNDIRNTQITYISNSKTNDKQVKESDRIYKKTSELREDLNEIKRRPPIIMSIFKAYDLHKINNELDRLDEKSNSIKEEIQYNEAIKNRKVKTKNNS</sequence>